<sequence>MCPGSKSLVVRAPDRVRCPRGGLCSLCVLCDLLGLVLMLHCYYDRAHLEMLGGYGLLFVLFFVWWLPSMVCSSFEEISGGFECPHCIDCSMFINLDSCWGFDVGPCAYVVFLCSLAVYRVSSDERFALERHLVRVWTCPGRVLQHVYGMMYSMLVVAGSQCEVGVAGVICSVSAEFQWELIP</sequence>
<feature type="transmembrane region" description="Helical" evidence="1">
    <location>
        <begin position="20"/>
        <end position="39"/>
    </location>
</feature>
<dbReference type="Proteomes" id="UP001279734">
    <property type="component" value="Unassembled WGS sequence"/>
</dbReference>
<accession>A0AAD3SWM0</accession>
<dbReference type="EMBL" id="BSYO01000019">
    <property type="protein sequence ID" value="GMH18475.1"/>
    <property type="molecule type" value="Genomic_DNA"/>
</dbReference>
<keyword evidence="1" id="KW-1133">Transmembrane helix</keyword>
<protein>
    <submittedName>
        <fullName evidence="2">Uncharacterized protein</fullName>
    </submittedName>
</protein>
<evidence type="ECO:0000256" key="1">
    <source>
        <dbReference type="SAM" id="Phobius"/>
    </source>
</evidence>
<evidence type="ECO:0000313" key="3">
    <source>
        <dbReference type="Proteomes" id="UP001279734"/>
    </source>
</evidence>
<comment type="caution">
    <text evidence="2">The sequence shown here is derived from an EMBL/GenBank/DDBJ whole genome shotgun (WGS) entry which is preliminary data.</text>
</comment>
<proteinExistence type="predicted"/>
<keyword evidence="3" id="KW-1185">Reference proteome</keyword>
<name>A0AAD3SWM0_NEPGR</name>
<dbReference type="AlphaFoldDB" id="A0AAD3SWM0"/>
<keyword evidence="1" id="KW-0472">Membrane</keyword>
<organism evidence="2 3">
    <name type="scientific">Nepenthes gracilis</name>
    <name type="common">Slender pitcher plant</name>
    <dbReference type="NCBI Taxonomy" id="150966"/>
    <lineage>
        <taxon>Eukaryota</taxon>
        <taxon>Viridiplantae</taxon>
        <taxon>Streptophyta</taxon>
        <taxon>Embryophyta</taxon>
        <taxon>Tracheophyta</taxon>
        <taxon>Spermatophyta</taxon>
        <taxon>Magnoliopsida</taxon>
        <taxon>eudicotyledons</taxon>
        <taxon>Gunneridae</taxon>
        <taxon>Pentapetalae</taxon>
        <taxon>Caryophyllales</taxon>
        <taxon>Nepenthaceae</taxon>
        <taxon>Nepenthes</taxon>
    </lineage>
</organism>
<gene>
    <name evidence="2" type="ORF">Nepgr_020316</name>
</gene>
<reference evidence="2" key="1">
    <citation type="submission" date="2023-05" db="EMBL/GenBank/DDBJ databases">
        <title>Nepenthes gracilis genome sequencing.</title>
        <authorList>
            <person name="Fukushima K."/>
        </authorList>
    </citation>
    <scope>NUCLEOTIDE SEQUENCE</scope>
    <source>
        <strain evidence="2">SING2019-196</strain>
    </source>
</reference>
<evidence type="ECO:0000313" key="2">
    <source>
        <dbReference type="EMBL" id="GMH18475.1"/>
    </source>
</evidence>
<feature type="transmembrane region" description="Helical" evidence="1">
    <location>
        <begin position="51"/>
        <end position="67"/>
    </location>
</feature>
<keyword evidence="1" id="KW-0812">Transmembrane</keyword>